<protein>
    <submittedName>
        <fullName evidence="4">Uncharacterized protein</fullName>
    </submittedName>
</protein>
<evidence type="ECO:0000256" key="2">
    <source>
        <dbReference type="ARBA" id="ARBA00022614"/>
    </source>
</evidence>
<dbReference type="GO" id="GO:0005829">
    <property type="term" value="C:cytosol"/>
    <property type="evidence" value="ECO:0007669"/>
    <property type="project" value="TreeGrafter"/>
</dbReference>
<dbReference type="STRING" id="157072.A0A024UJ02"/>
<evidence type="ECO:0000313" key="6">
    <source>
        <dbReference type="Proteomes" id="UP000285060"/>
    </source>
</evidence>
<keyword evidence="3" id="KW-0677">Repeat</keyword>
<dbReference type="InterPro" id="IPR032675">
    <property type="entry name" value="LRR_dom_sf"/>
</dbReference>
<dbReference type="InterPro" id="IPR027038">
    <property type="entry name" value="RanGap"/>
</dbReference>
<keyword evidence="6" id="KW-1185">Reference proteome</keyword>
<dbReference type="VEuPathDB" id="FungiDB:H310_02569"/>
<organism evidence="4">
    <name type="scientific">Aphanomyces invadans</name>
    <dbReference type="NCBI Taxonomy" id="157072"/>
    <lineage>
        <taxon>Eukaryota</taxon>
        <taxon>Sar</taxon>
        <taxon>Stramenopiles</taxon>
        <taxon>Oomycota</taxon>
        <taxon>Saprolegniomycetes</taxon>
        <taxon>Saprolegniales</taxon>
        <taxon>Verrucalvaceae</taxon>
        <taxon>Aphanomyces</taxon>
    </lineage>
</organism>
<dbReference type="GO" id="GO:0031267">
    <property type="term" value="F:small GTPase binding"/>
    <property type="evidence" value="ECO:0007669"/>
    <property type="project" value="TreeGrafter"/>
</dbReference>
<evidence type="ECO:0000256" key="3">
    <source>
        <dbReference type="ARBA" id="ARBA00022737"/>
    </source>
</evidence>
<dbReference type="Gene3D" id="3.80.10.10">
    <property type="entry name" value="Ribonuclease Inhibitor"/>
    <property type="match status" value="1"/>
</dbReference>
<dbReference type="PANTHER" id="PTHR24113">
    <property type="entry name" value="RAN GTPASE-ACTIVATING PROTEIN 1"/>
    <property type="match status" value="1"/>
</dbReference>
<keyword evidence="2" id="KW-0433">Leucine-rich repeat</keyword>
<dbReference type="EMBL" id="KI913955">
    <property type="protein sequence ID" value="ETW06274.1"/>
    <property type="molecule type" value="Genomic_DNA"/>
</dbReference>
<dbReference type="PANTHER" id="PTHR24113:SF12">
    <property type="entry name" value="RAN GTPASE-ACTIVATING PROTEIN 1"/>
    <property type="match status" value="1"/>
</dbReference>
<accession>A0A024UJ02</accession>
<dbReference type="GO" id="GO:0005634">
    <property type="term" value="C:nucleus"/>
    <property type="evidence" value="ECO:0007669"/>
    <property type="project" value="TreeGrafter"/>
</dbReference>
<dbReference type="RefSeq" id="XP_008864349.1">
    <property type="nucleotide sequence ID" value="XM_008866127.1"/>
</dbReference>
<dbReference type="GO" id="GO:0006913">
    <property type="term" value="P:nucleocytoplasmic transport"/>
    <property type="evidence" value="ECO:0007669"/>
    <property type="project" value="TreeGrafter"/>
</dbReference>
<dbReference type="GeneID" id="20079619"/>
<dbReference type="SUPFAM" id="SSF52047">
    <property type="entry name" value="RNI-like"/>
    <property type="match status" value="1"/>
</dbReference>
<evidence type="ECO:0000256" key="1">
    <source>
        <dbReference type="ARBA" id="ARBA00022468"/>
    </source>
</evidence>
<keyword evidence="1" id="KW-0343">GTPase activation</keyword>
<dbReference type="AlphaFoldDB" id="A0A024UJ02"/>
<dbReference type="Pfam" id="PF13516">
    <property type="entry name" value="LRR_6"/>
    <property type="match status" value="1"/>
</dbReference>
<evidence type="ECO:0000313" key="4">
    <source>
        <dbReference type="EMBL" id="ETW06274.1"/>
    </source>
</evidence>
<dbReference type="Proteomes" id="UP000285060">
    <property type="component" value="Unassembled WGS sequence"/>
</dbReference>
<sequence length="529" mass="58433">MSPARLRELEILVLELAPDVAVLDEFERQWEVWTEADASVVFDGYESSRYFGHDSNFIHSSSLVVPRSFRSLYWERVFRVMLATTEAPLTIPLHLFQNVVYEVKLRGNELTKSNVERILTWTTLHRIELHHVHEQASSQEISTSFWTHLSTLVQRAASLREIGILHSTLSCARPLITALRGRDLAPITILEFVSVTLRQSAYADLVAFVSSTLATGLRLSNSIPDDMDARSLLVPALRNLDTVLIEHADFDDVVLPTASELVTSRTTRLSLGSNGISDVSFLARCVHLVELDVSHNDLQDGGISSFATTCLPHMPALIKLFVVDCNFSSTGATTLLNAIASGPMTLRVLNAGRNFLEAAIQESVLAPFLIGCPSLECLHLNYIGLGSVISPAFCAALAQHPRLAQLSLGENRLRDEGAAAIFAAMPFPMQAVDLSGNLITRRGLDSIANHVTSWLSSSCSPPTRRRRLMNGSVASSQRLCWVEELNLRSNRFDAIDLHSTLASLQDALPIVYANEWRHNAVAAYDDQRV</sequence>
<reference evidence="5 6" key="2">
    <citation type="submission" date="2018-08" db="EMBL/GenBank/DDBJ databases">
        <title>Aphanomyces genome sequencing and annotation.</title>
        <authorList>
            <person name="Minardi D."/>
            <person name="Oidtmann B."/>
            <person name="Van Der Giezen M."/>
            <person name="Studholme D.J."/>
        </authorList>
    </citation>
    <scope>NUCLEOTIDE SEQUENCE [LARGE SCALE GENOMIC DNA]</scope>
    <source>
        <strain evidence="5 6">NJM0002</strain>
    </source>
</reference>
<dbReference type="EMBL" id="QUSY01001782">
    <property type="protein sequence ID" value="RHY23620.1"/>
    <property type="molecule type" value="Genomic_DNA"/>
</dbReference>
<dbReference type="InterPro" id="IPR001611">
    <property type="entry name" value="Leu-rich_rpt"/>
</dbReference>
<name>A0A024UJ02_9STRA</name>
<dbReference type="OrthoDB" id="120976at2759"/>
<proteinExistence type="predicted"/>
<gene>
    <name evidence="5" type="ORF">DYB32_009113</name>
    <name evidence="4" type="ORF">H310_02569</name>
</gene>
<reference evidence="4" key="1">
    <citation type="submission" date="2013-12" db="EMBL/GenBank/DDBJ databases">
        <title>The Genome Sequence of Aphanomyces invadans NJM9701.</title>
        <authorList>
            <consortium name="The Broad Institute Genomics Platform"/>
            <person name="Russ C."/>
            <person name="Tyler B."/>
            <person name="van West P."/>
            <person name="Dieguez-Uribeondo J."/>
            <person name="Young S.K."/>
            <person name="Zeng Q."/>
            <person name="Gargeya S."/>
            <person name="Fitzgerald M."/>
            <person name="Abouelleil A."/>
            <person name="Alvarado L."/>
            <person name="Chapman S.B."/>
            <person name="Gainer-Dewar J."/>
            <person name="Goldberg J."/>
            <person name="Griggs A."/>
            <person name="Gujja S."/>
            <person name="Hansen M."/>
            <person name="Howarth C."/>
            <person name="Imamovic A."/>
            <person name="Ireland A."/>
            <person name="Larimer J."/>
            <person name="McCowan C."/>
            <person name="Murphy C."/>
            <person name="Pearson M."/>
            <person name="Poon T.W."/>
            <person name="Priest M."/>
            <person name="Roberts A."/>
            <person name="Saif S."/>
            <person name="Shea T."/>
            <person name="Sykes S."/>
            <person name="Wortman J."/>
            <person name="Nusbaum C."/>
            <person name="Birren B."/>
        </authorList>
    </citation>
    <scope>NUCLEOTIDE SEQUENCE [LARGE SCALE GENOMIC DNA]</scope>
    <source>
        <strain evidence="4">NJM9701</strain>
    </source>
</reference>
<dbReference type="GO" id="GO:0005096">
    <property type="term" value="F:GTPase activator activity"/>
    <property type="evidence" value="ECO:0007669"/>
    <property type="project" value="UniProtKB-KW"/>
</dbReference>
<dbReference type="GO" id="GO:0048471">
    <property type="term" value="C:perinuclear region of cytoplasm"/>
    <property type="evidence" value="ECO:0007669"/>
    <property type="project" value="TreeGrafter"/>
</dbReference>
<evidence type="ECO:0000313" key="5">
    <source>
        <dbReference type="EMBL" id="RHY23620.1"/>
    </source>
</evidence>